<dbReference type="AlphaFoldDB" id="A0A5R9ANP3"/>
<evidence type="ECO:0000256" key="5">
    <source>
        <dbReference type="ARBA" id="ARBA00022842"/>
    </source>
</evidence>
<gene>
    <name evidence="9" type="ORF">FEF27_02365</name>
</gene>
<sequence>MSTSAEAPPARELIAAGFQDLERAQKFLAEPQLEEIDAGALTRTLREAPDADQALLLLIRLLERAPQVQELFTDAAESSGYRQAVPLIRLLGTSQALAEFLIRHPGQTSILFESAPTGDDQPTIDSAAPALRGTLMEAVRAEPDLEDPLAALDEDFTARNAGTALRIAYRRELTRIALRDLTVADPLDYMPLVARQLADLAAAAIDAALAVSRAQLSARRTEAGDLQLAVIGMGKCGAGELNYISDVDVIFAHRSPEGLDAADASELAAVLASGMTKVIMASDGEPALWEVDANLRPEGRDGPLSRTVDSHREYYRRWASGWEFQALLKARPIAGNARLGEEYMEAMGPLVWQAAAREGFVQDVQAMRRRVFSNIPHSTADREIKLGRGGLRDIEFTVQLLQLVHGRVDDNLRMRDTLSAIEALGTGEYVSSKDQEAMSRCYRQLRLYEHRIQMSDMRRTHLMPVQDAALRALAHAVRGPGQSRRAGPKDVLQEWQRVVREVSTFHETIFYRPLLSTTAVLSEDEVRLSAAAVADRLSALGFGDADGALRHIESLTAGVSRKATLQKRILPMMLGWFAEGVDPDYGLLAFRRLSESLGTSPWYLTMLRDSSVAAERLCQLLTSSRFISDMLEHLPESAKWLGDDDALAPRSFETLWTEMQNALQRHEGAAQTAVRLARLIRQREQLRIAISDACGLRDQSSVGAALADVDRVTTLGALRVAEEEVFASEGRLVDFLVIAMGRQGGQEISYGSDMDAMFVHRPVESADKAAADKQAQKLAQKLTQLLSKPVKPAIRGEFALQLDADLRPEGKRGPLSRSLESYEEYYRRWMDVWERQALLRARPAAGSDWLAVDFMELVDDVRYGEPPTNQQLREIRRIKARVEAERLPRGADPSRHVKLGRGGLSDVEWLVQLYQLQYAHQHQGLRTTGTLQTLDGLVEAKLMAPADADTLAEAWRLCTQVRSGIMIWSARAADVLPSSRRDLEAVSRWCGFGPGCSAEFEDHYLRTTRRARQVFEQHFYSAD</sequence>
<dbReference type="InterPro" id="IPR005190">
    <property type="entry name" value="GlnE_rpt_dom"/>
</dbReference>
<evidence type="ECO:0000313" key="9">
    <source>
        <dbReference type="EMBL" id="TLP79457.1"/>
    </source>
</evidence>
<dbReference type="Proteomes" id="UP000306544">
    <property type="component" value="Unassembled WGS sequence"/>
</dbReference>
<dbReference type="CDD" id="cd05401">
    <property type="entry name" value="NT_GlnE_GlnD_like"/>
    <property type="match status" value="2"/>
</dbReference>
<dbReference type="Pfam" id="PF08335">
    <property type="entry name" value="GlnD_UR_UTase"/>
    <property type="match status" value="2"/>
</dbReference>
<keyword evidence="1 9" id="KW-0808">Transferase</keyword>
<keyword evidence="6" id="KW-0511">Multifunctional enzyme</keyword>
<dbReference type="NCBIfam" id="NF010707">
    <property type="entry name" value="PRK14109.1"/>
    <property type="match status" value="1"/>
</dbReference>
<evidence type="ECO:0000259" key="7">
    <source>
        <dbReference type="Pfam" id="PF03710"/>
    </source>
</evidence>
<dbReference type="InterPro" id="IPR023057">
    <property type="entry name" value="GlnE"/>
</dbReference>
<dbReference type="RefSeq" id="WP_138169218.1">
    <property type="nucleotide sequence ID" value="NZ_VAWA01000002.1"/>
</dbReference>
<keyword evidence="2 9" id="KW-0548">Nucleotidyltransferase</keyword>
<keyword evidence="3" id="KW-0547">Nucleotide-binding</keyword>
<dbReference type="GO" id="GO:0047388">
    <property type="term" value="F:[glutamine synthetase]-adenylyl-L-tyrosine phosphorylase activity"/>
    <property type="evidence" value="ECO:0007669"/>
    <property type="project" value="UniProtKB-EC"/>
</dbReference>
<keyword evidence="5" id="KW-0460">Magnesium</keyword>
<evidence type="ECO:0000259" key="8">
    <source>
        <dbReference type="Pfam" id="PF08335"/>
    </source>
</evidence>
<protein>
    <submittedName>
        <fullName evidence="9">Bifunctional [glutamine synthetase] adenylyltransferase/[glutamine synthetase]-adenylyl-L-tyrosine phosphorylase</fullName>
        <ecNumber evidence="9">2.7.7.42</ecNumber>
        <ecNumber evidence="9">2.7.7.89</ecNumber>
    </submittedName>
</protein>
<accession>A0A5R9ANP3</accession>
<dbReference type="Gene3D" id="1.20.120.330">
    <property type="entry name" value="Nucleotidyltransferases domain 2"/>
    <property type="match status" value="2"/>
</dbReference>
<dbReference type="SUPFAM" id="SSF81593">
    <property type="entry name" value="Nucleotidyltransferase substrate binding subunit/domain"/>
    <property type="match status" value="2"/>
</dbReference>
<dbReference type="PANTHER" id="PTHR30621:SF0">
    <property type="entry name" value="BIFUNCTIONAL GLUTAMINE SYNTHETASE ADENYLYLTRANSFERASE_ADENYLYL-REMOVING ENZYME"/>
    <property type="match status" value="1"/>
</dbReference>
<dbReference type="EMBL" id="VAWA01000002">
    <property type="protein sequence ID" value="TLP79457.1"/>
    <property type="molecule type" value="Genomic_DNA"/>
</dbReference>
<dbReference type="GO" id="GO:0008882">
    <property type="term" value="F:[glutamate-ammonia-ligase] adenylyltransferase activity"/>
    <property type="evidence" value="ECO:0007669"/>
    <property type="project" value="UniProtKB-EC"/>
</dbReference>
<keyword evidence="10" id="KW-1185">Reference proteome</keyword>
<dbReference type="EC" id="2.7.7.42" evidence="9"/>
<feature type="domain" description="Glutamate-ammonia ligase adenylyltransferase repeated" evidence="7">
    <location>
        <begin position="87"/>
        <end position="342"/>
    </location>
</feature>
<evidence type="ECO:0000256" key="2">
    <source>
        <dbReference type="ARBA" id="ARBA00022695"/>
    </source>
</evidence>
<evidence type="ECO:0000313" key="10">
    <source>
        <dbReference type="Proteomes" id="UP000306544"/>
    </source>
</evidence>
<name>A0A5R9ANP3_9MICC</name>
<dbReference type="Gene3D" id="3.30.460.10">
    <property type="entry name" value="Beta Polymerase, domain 2"/>
    <property type="match status" value="2"/>
</dbReference>
<dbReference type="GO" id="GO:0005524">
    <property type="term" value="F:ATP binding"/>
    <property type="evidence" value="ECO:0007669"/>
    <property type="project" value="UniProtKB-KW"/>
</dbReference>
<comment type="caution">
    <text evidence="9">The sequence shown here is derived from an EMBL/GenBank/DDBJ whole genome shotgun (WGS) entry which is preliminary data.</text>
</comment>
<dbReference type="InterPro" id="IPR043519">
    <property type="entry name" value="NT_sf"/>
</dbReference>
<keyword evidence="4" id="KW-0067">ATP-binding</keyword>
<organism evidence="9 10">
    <name type="scientific">Nesterenkonia sphaerica</name>
    <dbReference type="NCBI Taxonomy" id="1804988"/>
    <lineage>
        <taxon>Bacteria</taxon>
        <taxon>Bacillati</taxon>
        <taxon>Actinomycetota</taxon>
        <taxon>Actinomycetes</taxon>
        <taxon>Micrococcales</taxon>
        <taxon>Micrococcaceae</taxon>
        <taxon>Nesterenkonia</taxon>
    </lineage>
</organism>
<dbReference type="GO" id="GO:0000820">
    <property type="term" value="P:regulation of glutamine family amino acid metabolic process"/>
    <property type="evidence" value="ECO:0007669"/>
    <property type="project" value="TreeGrafter"/>
</dbReference>
<dbReference type="GO" id="GO:0005829">
    <property type="term" value="C:cytosol"/>
    <property type="evidence" value="ECO:0007669"/>
    <property type="project" value="TreeGrafter"/>
</dbReference>
<evidence type="ECO:0000256" key="1">
    <source>
        <dbReference type="ARBA" id="ARBA00022679"/>
    </source>
</evidence>
<dbReference type="OrthoDB" id="9759366at2"/>
<feature type="domain" description="PII-uridylyltransferase/Glutamine-synthetase adenylyltransferase" evidence="8">
    <location>
        <begin position="376"/>
        <end position="510"/>
    </location>
</feature>
<dbReference type="Pfam" id="PF03710">
    <property type="entry name" value="GlnE"/>
    <property type="match status" value="2"/>
</dbReference>
<dbReference type="PANTHER" id="PTHR30621">
    <property type="entry name" value="GLUTAMINE SYNTHETASE ADENYLYLTRANSFERASE"/>
    <property type="match status" value="1"/>
</dbReference>
<evidence type="ECO:0000256" key="3">
    <source>
        <dbReference type="ARBA" id="ARBA00022741"/>
    </source>
</evidence>
<feature type="domain" description="PII-uridylyltransferase/Glutamine-synthetase adenylyltransferase" evidence="8">
    <location>
        <begin position="878"/>
        <end position="1018"/>
    </location>
</feature>
<evidence type="ECO:0000256" key="4">
    <source>
        <dbReference type="ARBA" id="ARBA00022840"/>
    </source>
</evidence>
<feature type="domain" description="Glutamate-ammonia ligase adenylyltransferase repeated" evidence="7">
    <location>
        <begin position="615"/>
        <end position="854"/>
    </location>
</feature>
<dbReference type="InterPro" id="IPR013546">
    <property type="entry name" value="PII_UdlTrfase/GS_AdlTrfase"/>
</dbReference>
<dbReference type="EC" id="2.7.7.89" evidence="9"/>
<dbReference type="SUPFAM" id="SSF81301">
    <property type="entry name" value="Nucleotidyltransferase"/>
    <property type="match status" value="2"/>
</dbReference>
<reference evidence="9 10" key="1">
    <citation type="submission" date="2019-05" db="EMBL/GenBank/DDBJ databases">
        <title>Nesterenkonia sp. GY239, isolated from the Southern Atlantic Ocean.</title>
        <authorList>
            <person name="Zhang G."/>
        </authorList>
    </citation>
    <scope>NUCLEOTIDE SEQUENCE [LARGE SCALE GENOMIC DNA]</scope>
    <source>
        <strain evidence="9 10">GY239</strain>
    </source>
</reference>
<evidence type="ECO:0000256" key="6">
    <source>
        <dbReference type="ARBA" id="ARBA00023268"/>
    </source>
</evidence>
<proteinExistence type="predicted"/>